<comment type="caution">
    <text evidence="1">The sequence shown here is derived from an EMBL/GenBank/DDBJ whole genome shotgun (WGS) entry which is preliminary data.</text>
</comment>
<accession>A0A5J4WY02</accession>
<evidence type="ECO:0000313" key="2">
    <source>
        <dbReference type="Proteomes" id="UP000324800"/>
    </source>
</evidence>
<dbReference type="OrthoDB" id="184876at2759"/>
<dbReference type="SMART" id="SM01388">
    <property type="entry name" value="Mob1_phocein"/>
    <property type="match status" value="1"/>
</dbReference>
<dbReference type="EMBL" id="SNRW01000817">
    <property type="protein sequence ID" value="KAA6399119.1"/>
    <property type="molecule type" value="Genomic_DNA"/>
</dbReference>
<gene>
    <name evidence="1" type="ORF">EZS28_005355</name>
</gene>
<dbReference type="InterPro" id="IPR005301">
    <property type="entry name" value="MOB_kinase_act_fam"/>
</dbReference>
<reference evidence="1 2" key="1">
    <citation type="submission" date="2019-03" db="EMBL/GenBank/DDBJ databases">
        <title>Single cell metagenomics reveals metabolic interactions within the superorganism composed of flagellate Streblomastix strix and complex community of Bacteroidetes bacteria on its surface.</title>
        <authorList>
            <person name="Treitli S.C."/>
            <person name="Kolisko M."/>
            <person name="Husnik F."/>
            <person name="Keeling P."/>
            <person name="Hampl V."/>
        </authorList>
    </citation>
    <scope>NUCLEOTIDE SEQUENCE [LARGE SCALE GENOMIC DNA]</scope>
    <source>
        <strain evidence="1">ST1C</strain>
    </source>
</reference>
<dbReference type="SUPFAM" id="SSF101152">
    <property type="entry name" value="Mob1/phocein"/>
    <property type="match status" value="1"/>
</dbReference>
<proteinExistence type="predicted"/>
<evidence type="ECO:0000313" key="1">
    <source>
        <dbReference type="EMBL" id="KAA6399119.1"/>
    </source>
</evidence>
<dbReference type="AlphaFoldDB" id="A0A5J4WY02"/>
<dbReference type="Gene3D" id="1.20.140.30">
    <property type="entry name" value="MOB kinase activator"/>
    <property type="match status" value="1"/>
</dbReference>
<dbReference type="InterPro" id="IPR036703">
    <property type="entry name" value="MOB_kinase_act_sf"/>
</dbReference>
<dbReference type="Proteomes" id="UP000324800">
    <property type="component" value="Unassembled WGS sequence"/>
</dbReference>
<protein>
    <submittedName>
        <fullName evidence="1">Putative Mob1/phocein</fullName>
    </submittedName>
</protein>
<dbReference type="PANTHER" id="PTHR22599">
    <property type="entry name" value="MPS ONE BINDER KINASE ACTIVATOR-LIKE MOB"/>
    <property type="match status" value="1"/>
</dbReference>
<name>A0A5J4WY02_9EUKA</name>
<organism evidence="1 2">
    <name type="scientific">Streblomastix strix</name>
    <dbReference type="NCBI Taxonomy" id="222440"/>
    <lineage>
        <taxon>Eukaryota</taxon>
        <taxon>Metamonada</taxon>
        <taxon>Preaxostyla</taxon>
        <taxon>Oxymonadida</taxon>
        <taxon>Streblomastigidae</taxon>
        <taxon>Streblomastix</taxon>
    </lineage>
</organism>
<dbReference type="Pfam" id="PF03637">
    <property type="entry name" value="Mob1_phocein"/>
    <property type="match status" value="1"/>
</dbReference>
<sequence>MEAFKERAEILPHLGILSGSKSEDFYDHFPPQLSIKDFSTVQSYIEYNNYRNKKMAKDYINEEILHKIIDHPEEIPKFQWIYEQMRVFVIEIAQFARELESICTSSTCELMNAGNFVYQCESHQQPQSCCAIDYISHTIESVWQQLNNEEIFQDRRNITEQNFLALQGMATRLYRVFSHVYFQHTAKFTDYEGRTYLHLRFKTFADQYQLVTPENFIEKLNQSILSQSKKK</sequence>